<keyword evidence="1" id="KW-0812">Transmembrane</keyword>
<feature type="domain" description="Protein FecR C-terminal" evidence="3">
    <location>
        <begin position="256"/>
        <end position="324"/>
    </location>
</feature>
<proteinExistence type="predicted"/>
<keyword evidence="1" id="KW-1133">Transmembrane helix</keyword>
<evidence type="ECO:0000259" key="3">
    <source>
        <dbReference type="Pfam" id="PF16344"/>
    </source>
</evidence>
<keyword evidence="5" id="KW-1185">Reference proteome</keyword>
<dbReference type="InterPro" id="IPR006860">
    <property type="entry name" value="FecR"/>
</dbReference>
<sequence length="325" mass="36724">MNDQKIKNLLNKYLSGEATRAEAFIVESWLESFQQDEVEAKDFGTAEQHNLLAEQIIAKTLGQGEIVPQKPHHTFTLWKKFTAIAALLAVISAIAILYFKQGLGEKKLLLAMNYDKFVTPIKEFKQLQLPDSTVVYLNANSTLEVQQDFTKQSERRVKLTGEAFFEVKKDSKHPFKIQVGELQVKVLGTSFNIKAHPTTNEIKVAVKTGKVNVSSKAAILASLVANQALVFNKDKKTFDVQADEENGKALWRDGIMVLDKASFAELSTTFYNVYGIRLKSDDSELLNESYNFTIRSSRTWQQTINQLGEMINKKYRKEGSSIVIF</sequence>
<keyword evidence="1" id="KW-0472">Membrane</keyword>
<dbReference type="PIRSF" id="PIRSF018266">
    <property type="entry name" value="FecR"/>
    <property type="match status" value="1"/>
</dbReference>
<gene>
    <name evidence="4" type="ORF">E6A44_000180</name>
</gene>
<evidence type="ECO:0000313" key="5">
    <source>
        <dbReference type="Proteomes" id="UP001517247"/>
    </source>
</evidence>
<comment type="caution">
    <text evidence="4">The sequence shown here is derived from an EMBL/GenBank/DDBJ whole genome shotgun (WGS) entry which is preliminary data.</text>
</comment>
<dbReference type="Gene3D" id="3.55.50.30">
    <property type="match status" value="1"/>
</dbReference>
<evidence type="ECO:0000256" key="1">
    <source>
        <dbReference type="SAM" id="Phobius"/>
    </source>
</evidence>
<accession>A0ABW9J0A8</accession>
<dbReference type="RefSeq" id="WP_138721159.1">
    <property type="nucleotide sequence ID" value="NZ_SSHJ02000001.1"/>
</dbReference>
<dbReference type="Pfam" id="PF16344">
    <property type="entry name" value="FecR_C"/>
    <property type="match status" value="1"/>
</dbReference>
<feature type="domain" description="FecR protein" evidence="2">
    <location>
        <begin position="116"/>
        <end position="211"/>
    </location>
</feature>
<dbReference type="PANTHER" id="PTHR30273">
    <property type="entry name" value="PERIPLASMIC SIGNAL SENSOR AND SIGMA FACTOR ACTIVATOR FECR-RELATED"/>
    <property type="match status" value="1"/>
</dbReference>
<dbReference type="PANTHER" id="PTHR30273:SF2">
    <property type="entry name" value="PROTEIN FECR"/>
    <property type="match status" value="1"/>
</dbReference>
<dbReference type="InterPro" id="IPR032508">
    <property type="entry name" value="FecR_C"/>
</dbReference>
<feature type="transmembrane region" description="Helical" evidence="1">
    <location>
        <begin position="81"/>
        <end position="99"/>
    </location>
</feature>
<dbReference type="Pfam" id="PF04773">
    <property type="entry name" value="FecR"/>
    <property type="match status" value="1"/>
</dbReference>
<evidence type="ECO:0000259" key="2">
    <source>
        <dbReference type="Pfam" id="PF04773"/>
    </source>
</evidence>
<dbReference type="EMBL" id="SSHJ02000001">
    <property type="protein sequence ID" value="MFN0253968.1"/>
    <property type="molecule type" value="Genomic_DNA"/>
</dbReference>
<reference evidence="4 5" key="1">
    <citation type="submission" date="2024-12" db="EMBL/GenBank/DDBJ databases">
        <authorList>
            <person name="Hu S."/>
        </authorList>
    </citation>
    <scope>NUCLEOTIDE SEQUENCE [LARGE SCALE GENOMIC DNA]</scope>
    <source>
        <strain evidence="4 5">THG-T11</strain>
    </source>
</reference>
<dbReference type="InterPro" id="IPR012373">
    <property type="entry name" value="Ferrdict_sens_TM"/>
</dbReference>
<protein>
    <submittedName>
        <fullName evidence="4">FecR family protein</fullName>
    </submittedName>
</protein>
<organism evidence="4 5">
    <name type="scientific">Pedobacter ureilyticus</name>
    <dbReference type="NCBI Taxonomy" id="1393051"/>
    <lineage>
        <taxon>Bacteria</taxon>
        <taxon>Pseudomonadati</taxon>
        <taxon>Bacteroidota</taxon>
        <taxon>Sphingobacteriia</taxon>
        <taxon>Sphingobacteriales</taxon>
        <taxon>Sphingobacteriaceae</taxon>
        <taxon>Pedobacter</taxon>
    </lineage>
</organism>
<dbReference type="Gene3D" id="2.60.120.1440">
    <property type="match status" value="1"/>
</dbReference>
<evidence type="ECO:0000313" key="4">
    <source>
        <dbReference type="EMBL" id="MFN0253968.1"/>
    </source>
</evidence>
<name>A0ABW9J0A8_9SPHI</name>
<dbReference type="Proteomes" id="UP001517247">
    <property type="component" value="Unassembled WGS sequence"/>
</dbReference>